<feature type="domain" description="HAMP" evidence="7">
    <location>
        <begin position="212"/>
        <end position="267"/>
    </location>
</feature>
<keyword evidence="5" id="KW-1133">Transmembrane helix</keyword>
<dbReference type="Proteomes" id="UP001495147">
    <property type="component" value="Unassembled WGS sequence"/>
</dbReference>
<dbReference type="CDD" id="cd19411">
    <property type="entry name" value="MCP2201-like_sensor"/>
    <property type="match status" value="1"/>
</dbReference>
<comment type="caution">
    <text evidence="8">The sequence shown here is derived from an EMBL/GenBank/DDBJ whole genome shotgun (WGS) entry which is preliminary data.</text>
</comment>
<dbReference type="RefSeq" id="WP_347703852.1">
    <property type="nucleotide sequence ID" value="NZ_JBDPZD010000002.1"/>
</dbReference>
<name>A0ABV0FYK0_9BURK</name>
<dbReference type="InterPro" id="IPR047347">
    <property type="entry name" value="YvaQ-like_sensor"/>
</dbReference>
<sequence>MASKSRSIGQRMGLVLGPVLLIALVGSGLGWRALLHVGERTQEVVSDSVATERLVSEWQRHTGINVARATAIVASTDASLAAELAPAMAETSQAINAVQKQVEALANTAEEKRLLERLGGARSSYLKVREKVLGLRKSGKADEARQAFETEFKPAAAAYLEDMQAVSAHERSQFDAAAADVARINQQARLALLLFSVLAIVTGALLGLWLTRSIGRPVQNAARLAEGIATYDLTQSVPAQAGPGTRETDQLLSSLDDMQSAFRSLITGVRSAADSVGTASAEISDASLDLSHRTEVAASSLQQAASAISELNDTVRATDQAASNANRLAAEAAAVAQRGHDRVSAAAATMDSITDSSRKISDIIGVIDGIAFQTNILALNAAVEAARAGEQGRGFAVVAGEVRTLAQRSAQAAREIKTLIGGSVERVAAGSEQVRSSGDTMSELVESVSRVAQIIGEITHAMHEQSDRISQITASVGLLDRSTQENAALVEQSASASVSLQQQAARLNESVAVFRV</sequence>
<organism evidence="8 9">
    <name type="scientific">Roseateles paludis</name>
    <dbReference type="NCBI Taxonomy" id="3145238"/>
    <lineage>
        <taxon>Bacteria</taxon>
        <taxon>Pseudomonadati</taxon>
        <taxon>Pseudomonadota</taxon>
        <taxon>Betaproteobacteria</taxon>
        <taxon>Burkholderiales</taxon>
        <taxon>Sphaerotilaceae</taxon>
        <taxon>Roseateles</taxon>
    </lineage>
</organism>
<evidence type="ECO:0000256" key="4">
    <source>
        <dbReference type="SAM" id="Coils"/>
    </source>
</evidence>
<dbReference type="InterPro" id="IPR051310">
    <property type="entry name" value="MCP_chemotaxis"/>
</dbReference>
<dbReference type="InterPro" id="IPR024478">
    <property type="entry name" value="HlyB_4HB_MCP"/>
</dbReference>
<evidence type="ECO:0000256" key="3">
    <source>
        <dbReference type="PROSITE-ProRule" id="PRU00284"/>
    </source>
</evidence>
<dbReference type="Pfam" id="PF12729">
    <property type="entry name" value="4HB_MCP_1"/>
    <property type="match status" value="1"/>
</dbReference>
<protein>
    <submittedName>
        <fullName evidence="8">Methyl-accepting chemotaxis protein</fullName>
    </submittedName>
</protein>
<evidence type="ECO:0000256" key="5">
    <source>
        <dbReference type="SAM" id="Phobius"/>
    </source>
</evidence>
<gene>
    <name evidence="8" type="ORF">ABDJ85_05965</name>
</gene>
<dbReference type="PANTHER" id="PTHR43531">
    <property type="entry name" value="PROTEIN ICFG"/>
    <property type="match status" value="1"/>
</dbReference>
<dbReference type="EMBL" id="JBDPZD010000002">
    <property type="protein sequence ID" value="MEO3691009.1"/>
    <property type="molecule type" value="Genomic_DNA"/>
</dbReference>
<feature type="domain" description="Methyl-accepting transducer" evidence="6">
    <location>
        <begin position="272"/>
        <end position="501"/>
    </location>
</feature>
<evidence type="ECO:0000259" key="7">
    <source>
        <dbReference type="PROSITE" id="PS50885"/>
    </source>
</evidence>
<dbReference type="PROSITE" id="PS50885">
    <property type="entry name" value="HAMP"/>
    <property type="match status" value="1"/>
</dbReference>
<dbReference type="SUPFAM" id="SSF58104">
    <property type="entry name" value="Methyl-accepting chemotaxis protein (MCP) signaling domain"/>
    <property type="match status" value="1"/>
</dbReference>
<dbReference type="PANTHER" id="PTHR43531:SF14">
    <property type="entry name" value="METHYL-ACCEPTING CHEMOTAXIS PROTEIN I-RELATED"/>
    <property type="match status" value="1"/>
</dbReference>
<feature type="transmembrane region" description="Helical" evidence="5">
    <location>
        <begin position="190"/>
        <end position="210"/>
    </location>
</feature>
<dbReference type="Pfam" id="PF00015">
    <property type="entry name" value="MCPsignal"/>
    <property type="match status" value="1"/>
</dbReference>
<reference evidence="8 9" key="1">
    <citation type="submission" date="2024-05" db="EMBL/GenBank/DDBJ databases">
        <title>Roseateles sp. DJS-2-20 16S ribosomal RNA gene Genome sequencing and assembly.</title>
        <authorList>
            <person name="Woo H."/>
        </authorList>
    </citation>
    <scope>NUCLEOTIDE SEQUENCE [LARGE SCALE GENOMIC DNA]</scope>
    <source>
        <strain evidence="8 9">DJS-2-20</strain>
    </source>
</reference>
<dbReference type="InterPro" id="IPR003660">
    <property type="entry name" value="HAMP_dom"/>
</dbReference>
<keyword evidence="5" id="KW-0812">Transmembrane</keyword>
<keyword evidence="4" id="KW-0175">Coiled coil</keyword>
<dbReference type="InterPro" id="IPR004089">
    <property type="entry name" value="MCPsignal_dom"/>
</dbReference>
<dbReference type="Gene3D" id="1.10.287.950">
    <property type="entry name" value="Methyl-accepting chemotaxis protein"/>
    <property type="match status" value="1"/>
</dbReference>
<evidence type="ECO:0000313" key="9">
    <source>
        <dbReference type="Proteomes" id="UP001495147"/>
    </source>
</evidence>
<dbReference type="CDD" id="cd11386">
    <property type="entry name" value="MCP_signal"/>
    <property type="match status" value="1"/>
</dbReference>
<dbReference type="PRINTS" id="PR00260">
    <property type="entry name" value="CHEMTRNSDUCR"/>
</dbReference>
<accession>A0ABV0FYK0</accession>
<comment type="similarity">
    <text evidence="2">Belongs to the methyl-accepting chemotaxis (MCP) protein family.</text>
</comment>
<evidence type="ECO:0000259" key="6">
    <source>
        <dbReference type="PROSITE" id="PS50111"/>
    </source>
</evidence>
<keyword evidence="5" id="KW-0472">Membrane</keyword>
<keyword evidence="3" id="KW-0807">Transducer</keyword>
<dbReference type="InterPro" id="IPR004090">
    <property type="entry name" value="Chemotax_Me-accpt_rcpt"/>
</dbReference>
<dbReference type="PROSITE" id="PS50111">
    <property type="entry name" value="CHEMOTAXIS_TRANSDUC_2"/>
    <property type="match status" value="1"/>
</dbReference>
<keyword evidence="9" id="KW-1185">Reference proteome</keyword>
<evidence type="ECO:0000256" key="2">
    <source>
        <dbReference type="ARBA" id="ARBA00029447"/>
    </source>
</evidence>
<feature type="coiled-coil region" evidence="4">
    <location>
        <begin position="88"/>
        <end position="115"/>
    </location>
</feature>
<evidence type="ECO:0000313" key="8">
    <source>
        <dbReference type="EMBL" id="MEO3691009.1"/>
    </source>
</evidence>
<evidence type="ECO:0000256" key="1">
    <source>
        <dbReference type="ARBA" id="ARBA00022481"/>
    </source>
</evidence>
<proteinExistence type="inferred from homology"/>
<keyword evidence="1" id="KW-0488">Methylation</keyword>
<dbReference type="SMART" id="SM00283">
    <property type="entry name" value="MA"/>
    <property type="match status" value="1"/>
</dbReference>